<dbReference type="SUPFAM" id="SSF53067">
    <property type="entry name" value="Actin-like ATPase domain"/>
    <property type="match status" value="1"/>
</dbReference>
<dbReference type="InterPro" id="IPR043129">
    <property type="entry name" value="ATPase_NBD"/>
</dbReference>
<accession>X0Y7N6</accession>
<name>X0Y7N6_9ZZZZ</name>
<evidence type="ECO:0008006" key="2">
    <source>
        <dbReference type="Google" id="ProtNLM"/>
    </source>
</evidence>
<comment type="caution">
    <text evidence="1">The sequence shown here is derived from an EMBL/GenBank/DDBJ whole genome shotgun (WGS) entry which is preliminary data.</text>
</comment>
<organism evidence="1">
    <name type="scientific">marine sediment metagenome</name>
    <dbReference type="NCBI Taxonomy" id="412755"/>
    <lineage>
        <taxon>unclassified sequences</taxon>
        <taxon>metagenomes</taxon>
        <taxon>ecological metagenomes</taxon>
    </lineage>
</organism>
<evidence type="ECO:0000313" key="1">
    <source>
        <dbReference type="EMBL" id="GAG51780.1"/>
    </source>
</evidence>
<gene>
    <name evidence="1" type="ORF">S01H1_82750</name>
</gene>
<dbReference type="Gene3D" id="3.30.420.40">
    <property type="match status" value="1"/>
</dbReference>
<dbReference type="AlphaFoldDB" id="X0Y7N6"/>
<proteinExistence type="predicted"/>
<feature type="non-terminal residue" evidence="1">
    <location>
        <position position="142"/>
    </location>
</feature>
<sequence length="142" mass="15988">MGTKRLFAVDLGASGGKCFAGLIEDGALSMEEIHRFPHEGVSFFLPDREGTVRERMHWDDVLIYQNIVAGLQAYGRDVSDTLDSIAIDTWGSDGHFMSEDGEMLGKIYCYRDHRLDNMVGVIKKRIDAKEIYGITGIHFQPF</sequence>
<reference evidence="1" key="1">
    <citation type="journal article" date="2014" name="Front. Microbiol.">
        <title>High frequency of phylogenetically diverse reductive dehalogenase-homologous genes in deep subseafloor sedimentary metagenomes.</title>
        <authorList>
            <person name="Kawai M."/>
            <person name="Futagami T."/>
            <person name="Toyoda A."/>
            <person name="Takaki Y."/>
            <person name="Nishi S."/>
            <person name="Hori S."/>
            <person name="Arai W."/>
            <person name="Tsubouchi T."/>
            <person name="Morono Y."/>
            <person name="Uchiyama I."/>
            <person name="Ito T."/>
            <person name="Fujiyama A."/>
            <person name="Inagaki F."/>
            <person name="Takami H."/>
        </authorList>
    </citation>
    <scope>NUCLEOTIDE SEQUENCE</scope>
    <source>
        <strain evidence="1">Expedition CK06-06</strain>
    </source>
</reference>
<protein>
    <recommendedName>
        <fullName evidence="2">Carbohydrate kinase FGGY N-terminal domain-containing protein</fullName>
    </recommendedName>
</protein>
<dbReference type="EMBL" id="BARS01056131">
    <property type="protein sequence ID" value="GAG51780.1"/>
    <property type="molecule type" value="Genomic_DNA"/>
</dbReference>